<evidence type="ECO:0000256" key="4">
    <source>
        <dbReference type="ARBA" id="ARBA00022747"/>
    </source>
</evidence>
<proteinExistence type="inferred from homology"/>
<dbReference type="InterPro" id="IPR031303">
    <property type="entry name" value="C5_meth_CS"/>
</dbReference>
<dbReference type="SUPFAM" id="SSF53335">
    <property type="entry name" value="S-adenosyl-L-methionine-dependent methyltransferases"/>
    <property type="match status" value="1"/>
</dbReference>
<dbReference type="CDD" id="cd00315">
    <property type="entry name" value="Cyt_C5_DNA_methylase"/>
    <property type="match status" value="1"/>
</dbReference>
<evidence type="ECO:0000256" key="6">
    <source>
        <dbReference type="RuleBase" id="RU000416"/>
    </source>
</evidence>
<reference evidence="8" key="1">
    <citation type="submission" date="2016-02" db="EMBL/GenBank/DDBJ databases">
        <title>Genome sequence of Bacillus trypoxylicola KCTC 13244(T).</title>
        <authorList>
            <person name="Jeong H."/>
            <person name="Park S.-H."/>
            <person name="Choi S.-K."/>
        </authorList>
    </citation>
    <scope>NUCLEOTIDE SEQUENCE [LARGE SCALE GENOMIC DNA]</scope>
    <source>
        <strain evidence="8">KCTC 13244</strain>
    </source>
</reference>
<dbReference type="REBASE" id="150531">
    <property type="entry name" value="M1.Btr13244ORF9850P"/>
</dbReference>
<keyword evidence="9" id="KW-1185">Reference proteome</keyword>
<dbReference type="PRINTS" id="PR00105">
    <property type="entry name" value="C5METTRFRASE"/>
</dbReference>
<dbReference type="GO" id="GO:0032259">
    <property type="term" value="P:methylation"/>
    <property type="evidence" value="ECO:0007669"/>
    <property type="project" value="UniProtKB-KW"/>
</dbReference>
<gene>
    <name evidence="8" type="ORF">AZF04_09850</name>
</gene>
<evidence type="ECO:0000313" key="9">
    <source>
        <dbReference type="Proteomes" id="UP000075806"/>
    </source>
</evidence>
<feature type="active site" evidence="5">
    <location>
        <position position="145"/>
    </location>
</feature>
<evidence type="ECO:0000256" key="7">
    <source>
        <dbReference type="RuleBase" id="RU000417"/>
    </source>
</evidence>
<dbReference type="Pfam" id="PF00145">
    <property type="entry name" value="DNA_methylase"/>
    <property type="match status" value="1"/>
</dbReference>
<organism evidence="8 9">
    <name type="scientific">Alkalihalobacillus trypoxylicola</name>
    <dbReference type="NCBI Taxonomy" id="519424"/>
    <lineage>
        <taxon>Bacteria</taxon>
        <taxon>Bacillati</taxon>
        <taxon>Bacillota</taxon>
        <taxon>Bacilli</taxon>
        <taxon>Bacillales</taxon>
        <taxon>Bacillaceae</taxon>
        <taxon>Alkalihalobacillus</taxon>
    </lineage>
</organism>
<dbReference type="InterPro" id="IPR029063">
    <property type="entry name" value="SAM-dependent_MTases_sf"/>
</dbReference>
<dbReference type="Gene3D" id="3.90.120.30">
    <property type="match status" value="1"/>
</dbReference>
<accession>A0A162D6E3</accession>
<dbReference type="Gene3D" id="3.40.50.150">
    <property type="entry name" value="Vaccinia Virus protein VP39"/>
    <property type="match status" value="1"/>
</dbReference>
<dbReference type="EMBL" id="LTAO01000034">
    <property type="protein sequence ID" value="KYG28287.1"/>
    <property type="molecule type" value="Genomic_DNA"/>
</dbReference>
<dbReference type="PANTHER" id="PTHR46098">
    <property type="entry name" value="TRNA (CYTOSINE(38)-C(5))-METHYLTRANSFERASE"/>
    <property type="match status" value="1"/>
</dbReference>
<dbReference type="GO" id="GO:0009307">
    <property type="term" value="P:DNA restriction-modification system"/>
    <property type="evidence" value="ECO:0007669"/>
    <property type="project" value="UniProtKB-KW"/>
</dbReference>
<dbReference type="Proteomes" id="UP000075806">
    <property type="component" value="Unassembled WGS sequence"/>
</dbReference>
<dbReference type="InterPro" id="IPR001525">
    <property type="entry name" value="C5_MeTfrase"/>
</dbReference>
<name>A0A162D6E3_9BACI</name>
<evidence type="ECO:0000256" key="5">
    <source>
        <dbReference type="PROSITE-ProRule" id="PRU01016"/>
    </source>
</evidence>
<protein>
    <recommendedName>
        <fullName evidence="7">Cytosine-specific methyltransferase</fullName>
        <ecNumber evidence="7">2.1.1.37</ecNumber>
    </recommendedName>
</protein>
<dbReference type="EC" id="2.1.1.37" evidence="7"/>
<dbReference type="PROSITE" id="PS00094">
    <property type="entry name" value="C5_MTASE_1"/>
    <property type="match status" value="1"/>
</dbReference>
<keyword evidence="4" id="KW-0680">Restriction system</keyword>
<dbReference type="PANTHER" id="PTHR46098:SF1">
    <property type="entry name" value="TRNA (CYTOSINE(38)-C(5))-METHYLTRANSFERASE"/>
    <property type="match status" value="1"/>
</dbReference>
<dbReference type="InterPro" id="IPR018117">
    <property type="entry name" value="C5_DNA_meth_AS"/>
</dbReference>
<dbReference type="PROSITE" id="PS00095">
    <property type="entry name" value="C5_MTASE_2"/>
    <property type="match status" value="1"/>
</dbReference>
<dbReference type="InterPro" id="IPR050750">
    <property type="entry name" value="C5-MTase"/>
</dbReference>
<evidence type="ECO:0000313" key="8">
    <source>
        <dbReference type="EMBL" id="KYG28287.1"/>
    </source>
</evidence>
<dbReference type="AlphaFoldDB" id="A0A162D6E3"/>
<evidence type="ECO:0000256" key="1">
    <source>
        <dbReference type="ARBA" id="ARBA00022603"/>
    </source>
</evidence>
<evidence type="ECO:0000256" key="3">
    <source>
        <dbReference type="ARBA" id="ARBA00022691"/>
    </source>
</evidence>
<keyword evidence="2 5" id="KW-0808">Transferase</keyword>
<dbReference type="STRING" id="519424.AZF04_09850"/>
<comment type="similarity">
    <text evidence="5 6">Belongs to the class I-like SAM-binding methyltransferase superfamily. C5-methyltransferase family.</text>
</comment>
<sequence>MTIELTKGQIITNIRKKLDITRKEFSDALGLSLEEEKELKFWEMDKEEVPEKIYKKILAFPTEPPFVAPSMGNSRFTQIDLFAGIGGIRLGFQRHGGRTVFSSEWDKFSQKTYRINYGEIPAGDITQVDEKDIPDHDILLAGFPCQPFSQAGLKKGFEDARGTLFFSIAKILREKRPKAFMLENVKQLRGHDEGRTIKVILSILNELNYYVPEPEILNAYHFGVPQNRERIIIVGFNKDYLPADFVKFKYPKGCVDDSIKVGAIVENEVSDRFTISDKLYQGHLERKKGHEKKGNGFGFCLFNSNSKYTSTISARYYKDGSEALIEQNGKNPRMLTPRECARLQGFPEEFIIPVSNSQAYRQFGNSVCINVIDAVAESMIDYLGQYGIL</sequence>
<evidence type="ECO:0000256" key="2">
    <source>
        <dbReference type="ARBA" id="ARBA00022679"/>
    </source>
</evidence>
<keyword evidence="3 5" id="KW-0949">S-adenosyl-L-methionine</keyword>
<dbReference type="PROSITE" id="PS51679">
    <property type="entry name" value="SAM_MT_C5"/>
    <property type="match status" value="1"/>
</dbReference>
<comment type="catalytic activity">
    <reaction evidence="7">
        <text>a 2'-deoxycytidine in DNA + S-adenosyl-L-methionine = a 5-methyl-2'-deoxycytidine in DNA + S-adenosyl-L-homocysteine + H(+)</text>
        <dbReference type="Rhea" id="RHEA:13681"/>
        <dbReference type="Rhea" id="RHEA-COMP:11369"/>
        <dbReference type="Rhea" id="RHEA-COMP:11370"/>
        <dbReference type="ChEBI" id="CHEBI:15378"/>
        <dbReference type="ChEBI" id="CHEBI:57856"/>
        <dbReference type="ChEBI" id="CHEBI:59789"/>
        <dbReference type="ChEBI" id="CHEBI:85452"/>
        <dbReference type="ChEBI" id="CHEBI:85454"/>
        <dbReference type="EC" id="2.1.1.37"/>
    </reaction>
</comment>
<comment type="caution">
    <text evidence="8">The sequence shown here is derived from an EMBL/GenBank/DDBJ whole genome shotgun (WGS) entry which is preliminary data.</text>
</comment>
<dbReference type="GO" id="GO:0003886">
    <property type="term" value="F:DNA (cytosine-5-)-methyltransferase activity"/>
    <property type="evidence" value="ECO:0007669"/>
    <property type="project" value="UniProtKB-EC"/>
</dbReference>
<dbReference type="NCBIfam" id="TIGR00675">
    <property type="entry name" value="dcm"/>
    <property type="match status" value="1"/>
</dbReference>
<keyword evidence="1 5" id="KW-0489">Methyltransferase</keyword>